<dbReference type="RefSeq" id="WP_266880472.1">
    <property type="nucleotide sequence ID" value="NZ_JAPEMW010000003.1"/>
</dbReference>
<dbReference type="Pfam" id="PF20463">
    <property type="entry name" value="PDH_C"/>
    <property type="match status" value="1"/>
</dbReference>
<dbReference type="PANTHER" id="PTHR21363">
    <property type="entry name" value="PREPHENATE DEHYDROGENASE"/>
    <property type="match status" value="1"/>
</dbReference>
<dbReference type="InterPro" id="IPR008927">
    <property type="entry name" value="6-PGluconate_DH-like_C_sf"/>
</dbReference>
<dbReference type="Gene3D" id="1.10.3660.10">
    <property type="entry name" value="6-phosphogluconate dehydrogenase C-terminal like domain"/>
    <property type="match status" value="1"/>
</dbReference>
<keyword evidence="6" id="KW-1185">Reference proteome</keyword>
<dbReference type="EMBL" id="JAWMAJ010000092">
    <property type="protein sequence ID" value="MDV7219368.1"/>
    <property type="molecule type" value="Genomic_DNA"/>
</dbReference>
<dbReference type="PROSITE" id="PS51176">
    <property type="entry name" value="PDH_ADH"/>
    <property type="match status" value="1"/>
</dbReference>
<dbReference type="PANTHER" id="PTHR21363:SF0">
    <property type="entry name" value="PREPHENATE DEHYDROGENASE [NADP(+)]"/>
    <property type="match status" value="1"/>
</dbReference>
<comment type="similarity">
    <text evidence="1">Belongs to the prephenate/arogenate dehydrogenase family.</text>
</comment>
<dbReference type="InterPro" id="IPR036291">
    <property type="entry name" value="NAD(P)-bd_dom_sf"/>
</dbReference>
<proteinExistence type="inferred from homology"/>
<evidence type="ECO:0000256" key="2">
    <source>
        <dbReference type="ARBA" id="ARBA00023002"/>
    </source>
</evidence>
<keyword evidence="3" id="KW-0812">Transmembrane</keyword>
<dbReference type="Proteomes" id="UP001187346">
    <property type="component" value="Unassembled WGS sequence"/>
</dbReference>
<dbReference type="InterPro" id="IPR003099">
    <property type="entry name" value="Prephen_DH"/>
</dbReference>
<dbReference type="InterPro" id="IPR050812">
    <property type="entry name" value="Preph/Arog_dehydrog"/>
</dbReference>
<dbReference type="InterPro" id="IPR046826">
    <property type="entry name" value="PDH_N"/>
</dbReference>
<evidence type="ECO:0000313" key="6">
    <source>
        <dbReference type="Proteomes" id="UP001187346"/>
    </source>
</evidence>
<protein>
    <submittedName>
        <fullName evidence="5">Prephenate dehydrogenase</fullName>
    </submittedName>
</protein>
<sequence>MRTVARPGGTMTPPDVHPAEPVLLRTVGVIGTGLIGTSIALALRERGVTVHLSDRDPEAARCAATMGAGTVEPCGTTVDLGIIAVPPTAVGAVLAEAQAQGLAQAYTDVASTKARPYRDAVAAGCGTATFVGGHPMAGSEASGPTAARPGLFVGRPWVLTPGEKAGQYVRAAVAELVELCSAVPVIMDPEHHDRAVALISHAPHVLSTLMAARLEHLDGAALGLAGRGVRDVTRIAGGDPMLWADILSSNASVIADILDFLVADMASASTALRSLGSATDPEYDKAGTQLVDLLARGRAGYDRLNPLSEGADVAR</sequence>
<evidence type="ECO:0000259" key="4">
    <source>
        <dbReference type="PROSITE" id="PS51176"/>
    </source>
</evidence>
<evidence type="ECO:0000313" key="5">
    <source>
        <dbReference type="EMBL" id="MDV7219368.1"/>
    </source>
</evidence>
<feature type="domain" description="Prephenate/arogenate dehydrogenase" evidence="4">
    <location>
        <begin position="25"/>
        <end position="312"/>
    </location>
</feature>
<gene>
    <name evidence="5" type="ORF">R5A26_25860</name>
</gene>
<name>A0ABU4FH89_9ACTN</name>
<dbReference type="SUPFAM" id="SSF48179">
    <property type="entry name" value="6-phosphogluconate dehydrogenase C-terminal domain-like"/>
    <property type="match status" value="1"/>
</dbReference>
<dbReference type="InterPro" id="IPR046825">
    <property type="entry name" value="PDH_C"/>
</dbReference>
<organism evidence="5 6">
    <name type="scientific">Streptomyces prunicolor</name>
    <dbReference type="NCBI Taxonomy" id="67348"/>
    <lineage>
        <taxon>Bacteria</taxon>
        <taxon>Bacillati</taxon>
        <taxon>Actinomycetota</taxon>
        <taxon>Actinomycetes</taxon>
        <taxon>Kitasatosporales</taxon>
        <taxon>Streptomycetaceae</taxon>
        <taxon>Streptomyces</taxon>
    </lineage>
</organism>
<dbReference type="Gene3D" id="3.40.50.720">
    <property type="entry name" value="NAD(P)-binding Rossmann-like Domain"/>
    <property type="match status" value="1"/>
</dbReference>
<dbReference type="SUPFAM" id="SSF51735">
    <property type="entry name" value="NAD(P)-binding Rossmann-fold domains"/>
    <property type="match status" value="1"/>
</dbReference>
<accession>A0ABU4FH89</accession>
<evidence type="ECO:0000256" key="3">
    <source>
        <dbReference type="SAM" id="Phobius"/>
    </source>
</evidence>
<reference evidence="5 6" key="1">
    <citation type="submission" date="2023-10" db="EMBL/GenBank/DDBJ databases">
        <title>Characterization of rhizosphere-enriched actinobacteria from wheat plants lab-grown on chernevaya soil.</title>
        <authorList>
            <person name="Tikhonova E.N."/>
            <person name="Konopkin A."/>
            <person name="Kravchenko I.K."/>
        </authorList>
    </citation>
    <scope>NUCLEOTIDE SEQUENCE [LARGE SCALE GENOMIC DNA]</scope>
    <source>
        <strain evidence="5 6">RR29</strain>
    </source>
</reference>
<keyword evidence="3" id="KW-0472">Membrane</keyword>
<dbReference type="Pfam" id="PF02153">
    <property type="entry name" value="PDH_N"/>
    <property type="match status" value="1"/>
</dbReference>
<keyword evidence="3" id="KW-1133">Transmembrane helix</keyword>
<feature type="transmembrane region" description="Helical" evidence="3">
    <location>
        <begin position="22"/>
        <end position="43"/>
    </location>
</feature>
<dbReference type="NCBIfam" id="NF005112">
    <property type="entry name" value="PRK06545.2-4"/>
    <property type="match status" value="1"/>
</dbReference>
<evidence type="ECO:0000256" key="1">
    <source>
        <dbReference type="ARBA" id="ARBA00007964"/>
    </source>
</evidence>
<keyword evidence="2" id="KW-0560">Oxidoreductase</keyword>
<comment type="caution">
    <text evidence="5">The sequence shown here is derived from an EMBL/GenBank/DDBJ whole genome shotgun (WGS) entry which is preliminary data.</text>
</comment>